<dbReference type="AlphaFoldDB" id="A0AAV8YX03"/>
<evidence type="ECO:0000313" key="2">
    <source>
        <dbReference type="Proteomes" id="UP001162162"/>
    </source>
</evidence>
<feature type="non-terminal residue" evidence="1">
    <location>
        <position position="50"/>
    </location>
</feature>
<gene>
    <name evidence="1" type="ORF">NQ318_016583</name>
</gene>
<accession>A0AAV8YX03</accession>
<dbReference type="EMBL" id="JAPWTK010000033">
    <property type="protein sequence ID" value="KAJ8956128.1"/>
    <property type="molecule type" value="Genomic_DNA"/>
</dbReference>
<keyword evidence="2" id="KW-1185">Reference proteome</keyword>
<name>A0AAV8YX03_9CUCU</name>
<proteinExistence type="predicted"/>
<organism evidence="1 2">
    <name type="scientific">Aromia moschata</name>
    <dbReference type="NCBI Taxonomy" id="1265417"/>
    <lineage>
        <taxon>Eukaryota</taxon>
        <taxon>Metazoa</taxon>
        <taxon>Ecdysozoa</taxon>
        <taxon>Arthropoda</taxon>
        <taxon>Hexapoda</taxon>
        <taxon>Insecta</taxon>
        <taxon>Pterygota</taxon>
        <taxon>Neoptera</taxon>
        <taxon>Endopterygota</taxon>
        <taxon>Coleoptera</taxon>
        <taxon>Polyphaga</taxon>
        <taxon>Cucujiformia</taxon>
        <taxon>Chrysomeloidea</taxon>
        <taxon>Cerambycidae</taxon>
        <taxon>Cerambycinae</taxon>
        <taxon>Callichromatini</taxon>
        <taxon>Aromia</taxon>
    </lineage>
</organism>
<protein>
    <submittedName>
        <fullName evidence="1">Uncharacterized protein</fullName>
    </submittedName>
</protein>
<dbReference type="Proteomes" id="UP001162162">
    <property type="component" value="Unassembled WGS sequence"/>
</dbReference>
<reference evidence="1" key="1">
    <citation type="journal article" date="2023" name="Insect Mol. Biol.">
        <title>Genome sequencing provides insights into the evolution of gene families encoding plant cell wall-degrading enzymes in longhorned beetles.</title>
        <authorList>
            <person name="Shin N.R."/>
            <person name="Okamura Y."/>
            <person name="Kirsch R."/>
            <person name="Pauchet Y."/>
        </authorList>
    </citation>
    <scope>NUCLEOTIDE SEQUENCE</scope>
    <source>
        <strain evidence="1">AMC_N1</strain>
    </source>
</reference>
<evidence type="ECO:0000313" key="1">
    <source>
        <dbReference type="EMBL" id="KAJ8956128.1"/>
    </source>
</evidence>
<sequence>MYLRDTKGEFVCFVSSIFNTYKFLPDYLVFTPCNVLHFFYLSYLHHPCKI</sequence>
<comment type="caution">
    <text evidence="1">The sequence shown here is derived from an EMBL/GenBank/DDBJ whole genome shotgun (WGS) entry which is preliminary data.</text>
</comment>